<dbReference type="Pfam" id="PF06299">
    <property type="entry name" value="DUF1045"/>
    <property type="match status" value="1"/>
</dbReference>
<dbReference type="Proteomes" id="UP000432089">
    <property type="component" value="Unassembled WGS sequence"/>
</dbReference>
<dbReference type="PIRSF" id="PIRSF033328">
    <property type="entry name" value="Phest_Mll4975"/>
    <property type="match status" value="1"/>
</dbReference>
<dbReference type="AlphaFoldDB" id="A0A7V7TX74"/>
<accession>A0A7V7TX74</accession>
<organism evidence="1 2">
    <name type="scientific">Plantimonas leprariae</name>
    <dbReference type="NCBI Taxonomy" id="2615207"/>
    <lineage>
        <taxon>Bacteria</taxon>
        <taxon>Pseudomonadati</taxon>
        <taxon>Pseudomonadota</taxon>
        <taxon>Alphaproteobacteria</taxon>
        <taxon>Hyphomicrobiales</taxon>
        <taxon>Aurantimonadaceae</taxon>
        <taxon>Plantimonas</taxon>
    </lineage>
</organism>
<evidence type="ECO:0000313" key="1">
    <source>
        <dbReference type="EMBL" id="KAB0680793.1"/>
    </source>
</evidence>
<gene>
    <name evidence="1" type="ORF">F6X38_07320</name>
</gene>
<proteinExistence type="predicted"/>
<dbReference type="InterPro" id="IPR009389">
    <property type="entry name" value="DUF1045"/>
</dbReference>
<dbReference type="EMBL" id="VZDO01000004">
    <property type="protein sequence ID" value="KAB0680793.1"/>
    <property type="molecule type" value="Genomic_DNA"/>
</dbReference>
<evidence type="ECO:0000313" key="2">
    <source>
        <dbReference type="Proteomes" id="UP000432089"/>
    </source>
</evidence>
<protein>
    <submittedName>
        <fullName evidence="1">DUF1045 domain-containing protein</fullName>
    </submittedName>
</protein>
<name>A0A7V7TX74_9HYPH</name>
<dbReference type="RefSeq" id="WP_150968945.1">
    <property type="nucleotide sequence ID" value="NZ_VZDO01000004.1"/>
</dbReference>
<keyword evidence="2" id="KW-1185">Reference proteome</keyword>
<sequence>MRAAVYFTPPADDPLTRAAALWLGRDAFTGEPTRAADAAIDPLVAEPARYGFHATMRAPFRLADGVTMDEVRDALGRFAAGRAAFALPHIVLARLGGFHALVPDGPASELADLEGDVLSAFEPFRAPLGEAERARRRPERLSARQLAHLDRWGYPFVQEDFRFHMTLTGSLADPEASVAETELRRRFASFEGTPLRIGSLALFVEDATGGPFRVDFHAPFAG</sequence>
<reference evidence="1 2" key="1">
    <citation type="submission" date="2019-09" db="EMBL/GenBank/DDBJ databases">
        <title>YIM 132180 draft genome.</title>
        <authorList>
            <person name="Zhang K."/>
        </authorList>
    </citation>
    <scope>NUCLEOTIDE SEQUENCE [LARGE SCALE GENOMIC DNA]</scope>
    <source>
        <strain evidence="1 2">YIM 132180</strain>
    </source>
</reference>
<comment type="caution">
    <text evidence="1">The sequence shown here is derived from an EMBL/GenBank/DDBJ whole genome shotgun (WGS) entry which is preliminary data.</text>
</comment>